<dbReference type="EMBL" id="BAABGT010000109">
    <property type="protein sequence ID" value="GAA4558233.1"/>
    <property type="molecule type" value="Genomic_DNA"/>
</dbReference>
<accession>A0ABP8S2C2</accession>
<evidence type="ECO:0000313" key="2">
    <source>
        <dbReference type="Proteomes" id="UP001501598"/>
    </source>
</evidence>
<comment type="caution">
    <text evidence="1">The sequence shown here is derived from an EMBL/GenBank/DDBJ whole genome shotgun (WGS) entry which is preliminary data.</text>
</comment>
<reference evidence="2" key="1">
    <citation type="journal article" date="2019" name="Int. J. Syst. Evol. Microbiol.">
        <title>The Global Catalogue of Microorganisms (GCM) 10K type strain sequencing project: providing services to taxonomists for standard genome sequencing and annotation.</title>
        <authorList>
            <consortium name="The Broad Institute Genomics Platform"/>
            <consortium name="The Broad Institute Genome Sequencing Center for Infectious Disease"/>
            <person name="Wu L."/>
            <person name="Ma J."/>
        </authorList>
    </citation>
    <scope>NUCLEOTIDE SEQUENCE [LARGE SCALE GENOMIC DNA]</scope>
    <source>
        <strain evidence="2">JCM 17906</strain>
    </source>
</reference>
<protein>
    <submittedName>
        <fullName evidence="1">Uncharacterized protein</fullName>
    </submittedName>
</protein>
<dbReference type="RefSeq" id="WP_345426696.1">
    <property type="nucleotide sequence ID" value="NZ_BAABGT010000109.1"/>
</dbReference>
<gene>
    <name evidence="1" type="ORF">GCM10023175_64010</name>
</gene>
<dbReference type="Proteomes" id="UP001501598">
    <property type="component" value="Unassembled WGS sequence"/>
</dbReference>
<name>A0ABP8S2C2_9PSEU</name>
<keyword evidence="2" id="KW-1185">Reference proteome</keyword>
<organism evidence="1 2">
    <name type="scientific">Pseudonocardia xishanensis</name>
    <dbReference type="NCBI Taxonomy" id="630995"/>
    <lineage>
        <taxon>Bacteria</taxon>
        <taxon>Bacillati</taxon>
        <taxon>Actinomycetota</taxon>
        <taxon>Actinomycetes</taxon>
        <taxon>Pseudonocardiales</taxon>
        <taxon>Pseudonocardiaceae</taxon>
        <taxon>Pseudonocardia</taxon>
    </lineage>
</organism>
<evidence type="ECO:0000313" key="1">
    <source>
        <dbReference type="EMBL" id="GAA4558233.1"/>
    </source>
</evidence>
<sequence length="405" mass="43380">MSDRFAEVAAVADTVLFEGYLLYPYRASAQKNRVRWQWGVLVPAGFGADSGETSANRTEVLLEPGPDCLLHLRLRFLQLDRGSGPDGQPYDGGVPREVDATLALADLPAEIPVELPGDGERQLPLHAVLAVSATAPPGPYDVVRLRVDVRNTAPSRAATRDDALRQSLIGTHLMLAVEPGSFVSPTDPPEWAAPDVAECRSAHLWPASAGAEDRSDLLLSAPIILGDHARIAPESPVDLFDGTENDEILTLRTMVLTDAEKAEARARDPRAAALVDAVDALPPEILERLHGAVRSLRPVQEVPTLHTPPETPWWDPAADASVDPDTDSVLVGRVPVARGSAVVLRPGPGTDAQDTFLTGRRATVEAVVHDVDGGVHVAVSVPDDPASALSHGRFRYFRPDELEVP</sequence>
<proteinExistence type="predicted"/>